<gene>
    <name evidence="2" type="ORF">B9Q01_00090</name>
</gene>
<dbReference type="AlphaFoldDB" id="A0A2R6ADX9"/>
<proteinExistence type="predicted"/>
<keyword evidence="1" id="KW-1133">Transmembrane helix</keyword>
<evidence type="ECO:0000256" key="1">
    <source>
        <dbReference type="SAM" id="Phobius"/>
    </source>
</evidence>
<dbReference type="Proteomes" id="UP000240880">
    <property type="component" value="Unassembled WGS sequence"/>
</dbReference>
<organism evidence="2 3">
    <name type="scientific">Candidatus Marsarchaeota G1 archaeon OSP_D</name>
    <dbReference type="NCBI Taxonomy" id="1978155"/>
    <lineage>
        <taxon>Archaea</taxon>
        <taxon>Candidatus Marsarchaeota</taxon>
        <taxon>Candidatus Marsarchaeota group 1</taxon>
    </lineage>
</organism>
<accession>A0A2R6ADX9</accession>
<evidence type="ECO:0000313" key="2">
    <source>
        <dbReference type="EMBL" id="PSN84582.1"/>
    </source>
</evidence>
<protein>
    <submittedName>
        <fullName evidence="2">Uncharacterized protein</fullName>
    </submittedName>
</protein>
<reference evidence="2 3" key="1">
    <citation type="submission" date="2017-04" db="EMBL/GenBank/DDBJ databases">
        <title>Novel microbial lineages endemic to geothermal iron-oxide mats fill important gaps in the evolutionary history of Archaea.</title>
        <authorList>
            <person name="Jay Z.J."/>
            <person name="Beam J.P."/>
            <person name="Dlakic M."/>
            <person name="Rusch D.B."/>
            <person name="Kozubal M.A."/>
            <person name="Inskeep W.P."/>
        </authorList>
    </citation>
    <scope>NUCLEOTIDE SEQUENCE [LARGE SCALE GENOMIC DNA]</scope>
    <source>
        <strain evidence="2">OSP_D</strain>
    </source>
</reference>
<name>A0A2R6ADX9_9ARCH</name>
<feature type="transmembrane region" description="Helical" evidence="1">
    <location>
        <begin position="64"/>
        <end position="83"/>
    </location>
</feature>
<sequence>MALRFYEALTLLFTTSVSFKTEQITATGILEPLYAFLFVCSIVLVFAHKVVLSEYHTIQEIAAFEVLVVSVVCMMGFLCAYTLNNALYVLPFVITASFVVIIGGLKIGA</sequence>
<feature type="transmembrane region" description="Helical" evidence="1">
    <location>
        <begin position="33"/>
        <end position="52"/>
    </location>
</feature>
<comment type="caution">
    <text evidence="2">The sequence shown here is derived from an EMBL/GenBank/DDBJ whole genome shotgun (WGS) entry which is preliminary data.</text>
</comment>
<feature type="transmembrane region" description="Helical" evidence="1">
    <location>
        <begin position="89"/>
        <end position="108"/>
    </location>
</feature>
<evidence type="ECO:0000313" key="3">
    <source>
        <dbReference type="Proteomes" id="UP000240880"/>
    </source>
</evidence>
<keyword evidence="1" id="KW-0812">Transmembrane</keyword>
<keyword evidence="1" id="KW-0472">Membrane</keyword>
<dbReference type="EMBL" id="NEXC01000001">
    <property type="protein sequence ID" value="PSN84582.1"/>
    <property type="molecule type" value="Genomic_DNA"/>
</dbReference>